<feature type="compositionally biased region" description="Low complexity" evidence="3">
    <location>
        <begin position="102"/>
        <end position="111"/>
    </location>
</feature>
<dbReference type="GO" id="GO:0003723">
    <property type="term" value="F:RNA binding"/>
    <property type="evidence" value="ECO:0007669"/>
    <property type="project" value="InterPro"/>
</dbReference>
<dbReference type="PANTHER" id="PTHR11240:SF72">
    <property type="entry name" value="RIBONUCLEASE 1"/>
    <property type="match status" value="1"/>
</dbReference>
<protein>
    <submittedName>
        <fullName evidence="5">Uncharacterized protein</fullName>
    </submittedName>
</protein>
<accession>A0AA86S581</accession>
<dbReference type="Pfam" id="PF00445">
    <property type="entry name" value="Ribonuclease_T2"/>
    <property type="match status" value="1"/>
</dbReference>
<name>A0AA86S581_9FABA</name>
<feature type="region of interest" description="Disordered" evidence="3">
    <location>
        <begin position="97"/>
        <end position="119"/>
    </location>
</feature>
<dbReference type="AlphaFoldDB" id="A0AA86S581"/>
<evidence type="ECO:0000256" key="4">
    <source>
        <dbReference type="SAM" id="SignalP"/>
    </source>
</evidence>
<sequence>MTSTSSISIKLLMLLALVNICVSQDFDFFLLRTTDTLLFYPRCSGQVHSATQKKFAASLQPENQHPISAFMDFGQISTMEHFHSIAIMPKTHLTNLRRQKNRQQQQKQRQQSSGNMNGINMAHVLRIKPDGNIYSVVNITEAIKQATGFVPGVTCNTDPSGNRQLSEIYMCVEKSASMFIECPLLPNGIRSCTKTIEFPIF</sequence>
<keyword evidence="6" id="KW-1185">Reference proteome</keyword>
<dbReference type="GO" id="GO:0033897">
    <property type="term" value="F:ribonuclease T2 activity"/>
    <property type="evidence" value="ECO:0007669"/>
    <property type="project" value="InterPro"/>
</dbReference>
<reference evidence="5" key="1">
    <citation type="submission" date="2023-10" db="EMBL/GenBank/DDBJ databases">
        <authorList>
            <person name="Domelevo Entfellner J.-B."/>
        </authorList>
    </citation>
    <scope>NUCLEOTIDE SEQUENCE</scope>
</reference>
<dbReference type="InterPro" id="IPR001568">
    <property type="entry name" value="RNase_T2-like"/>
</dbReference>
<evidence type="ECO:0000256" key="1">
    <source>
        <dbReference type="ARBA" id="ARBA00007469"/>
    </source>
</evidence>
<dbReference type="GO" id="GO:0005576">
    <property type="term" value="C:extracellular region"/>
    <property type="evidence" value="ECO:0007669"/>
    <property type="project" value="TreeGrafter"/>
</dbReference>
<evidence type="ECO:0000313" key="6">
    <source>
        <dbReference type="Proteomes" id="UP001189624"/>
    </source>
</evidence>
<dbReference type="GO" id="GO:0006401">
    <property type="term" value="P:RNA catabolic process"/>
    <property type="evidence" value="ECO:0007669"/>
    <property type="project" value="TreeGrafter"/>
</dbReference>
<dbReference type="Proteomes" id="UP001189624">
    <property type="component" value="Chromosome 3"/>
</dbReference>
<keyword evidence="4" id="KW-0732">Signal</keyword>
<proteinExistence type="inferred from homology"/>
<dbReference type="InterPro" id="IPR036430">
    <property type="entry name" value="RNase_T2-like_sf"/>
</dbReference>
<dbReference type="SUPFAM" id="SSF55895">
    <property type="entry name" value="Ribonuclease Rh-like"/>
    <property type="match status" value="1"/>
</dbReference>
<dbReference type="PANTHER" id="PTHR11240">
    <property type="entry name" value="RIBONUCLEASE T2"/>
    <property type="match status" value="1"/>
</dbReference>
<feature type="chain" id="PRO_5041649449" evidence="4">
    <location>
        <begin position="24"/>
        <end position="201"/>
    </location>
</feature>
<dbReference type="Gramene" id="rna-AYBTSS11_LOCUS9360">
    <property type="protein sequence ID" value="CAJ1939825.1"/>
    <property type="gene ID" value="gene-AYBTSS11_LOCUS9360"/>
</dbReference>
<evidence type="ECO:0000313" key="5">
    <source>
        <dbReference type="EMBL" id="CAJ1939825.1"/>
    </source>
</evidence>
<evidence type="ECO:0000256" key="3">
    <source>
        <dbReference type="SAM" id="MobiDB-lite"/>
    </source>
</evidence>
<organism evidence="5 6">
    <name type="scientific">Sphenostylis stenocarpa</name>
    <dbReference type="NCBI Taxonomy" id="92480"/>
    <lineage>
        <taxon>Eukaryota</taxon>
        <taxon>Viridiplantae</taxon>
        <taxon>Streptophyta</taxon>
        <taxon>Embryophyta</taxon>
        <taxon>Tracheophyta</taxon>
        <taxon>Spermatophyta</taxon>
        <taxon>Magnoliopsida</taxon>
        <taxon>eudicotyledons</taxon>
        <taxon>Gunneridae</taxon>
        <taxon>Pentapetalae</taxon>
        <taxon>rosids</taxon>
        <taxon>fabids</taxon>
        <taxon>Fabales</taxon>
        <taxon>Fabaceae</taxon>
        <taxon>Papilionoideae</taxon>
        <taxon>50 kb inversion clade</taxon>
        <taxon>NPAAA clade</taxon>
        <taxon>indigoferoid/millettioid clade</taxon>
        <taxon>Phaseoleae</taxon>
        <taxon>Sphenostylis</taxon>
    </lineage>
</organism>
<feature type="signal peptide" evidence="4">
    <location>
        <begin position="1"/>
        <end position="23"/>
    </location>
</feature>
<dbReference type="Gene3D" id="3.90.730.10">
    <property type="entry name" value="Ribonuclease T2-like"/>
    <property type="match status" value="1"/>
</dbReference>
<dbReference type="EMBL" id="OY731400">
    <property type="protein sequence ID" value="CAJ1939825.1"/>
    <property type="molecule type" value="Genomic_DNA"/>
</dbReference>
<comment type="similarity">
    <text evidence="1 2">Belongs to the RNase T2 family.</text>
</comment>
<gene>
    <name evidence="5" type="ORF">AYBTSS11_LOCUS9360</name>
</gene>
<evidence type="ECO:0000256" key="2">
    <source>
        <dbReference type="RuleBase" id="RU004328"/>
    </source>
</evidence>